<evidence type="ECO:0000256" key="7">
    <source>
        <dbReference type="ARBA" id="ARBA00022692"/>
    </source>
</evidence>
<feature type="region of interest" description="Disordered" evidence="15">
    <location>
        <begin position="458"/>
        <end position="495"/>
    </location>
</feature>
<evidence type="ECO:0000256" key="9">
    <source>
        <dbReference type="ARBA" id="ARBA00022989"/>
    </source>
</evidence>
<protein>
    <submittedName>
        <fullName evidence="19">Integral membrane protein</fullName>
    </submittedName>
</protein>
<evidence type="ECO:0000256" key="2">
    <source>
        <dbReference type="ARBA" id="ARBA00004589"/>
    </source>
</evidence>
<accession>A0A0F2M3B7</accession>
<evidence type="ECO:0000256" key="13">
    <source>
        <dbReference type="ARBA" id="ARBA00038359"/>
    </source>
</evidence>
<sequence length="548" mass="59298">MKIVTHILALLLPALLMPQLAAGAVNGAVFGELPSCALKCLISSLGESSCPVTNTTCMCLDTKLQDDSTTCILANCTVLEALSAKNITAVGCDQPIRSKNAVFRTTSTTLGIITGVFLVARFMYRIFVARSIGWDDWVALIATVVGVPSSIINIQGLAANGLGRDIWTLPSEEIYRFVEFFYIIEVLYFTDVTLLKLTILFFYLRIFPTQGVRRVIWGSIGFVVLYGLTFILVGIFQCHPISYYWTNWDGQHTGHCLNINAIGWANAAISIALDFWMLAIPLYQLRKLRLHWKKKLSVCFMFTVGTFVTVVSILRLHSLLDFANSSNPTWDNYEVINWSTIEINVGIICACLPTTRLILVHFFPRVLGSSSQRYYNNYYNSGGPNGNSQGGPNNSRGGGGGLSRGGGAMGSRARSIPLVSTTSSRHHKGTNNTTITTINAHDEEDDIGMMHDGTRYGRGGNASAAARGARDGAGAVGSHAHSASLGGPGGSADSAGAQASNGIMYSKSYAVEYGSEYNDEARLVYERGQQGNHSKSDLKSSRGSESSL</sequence>
<feature type="transmembrane region" description="Helical" evidence="16">
    <location>
        <begin position="216"/>
        <end position="242"/>
    </location>
</feature>
<dbReference type="RefSeq" id="XP_016586884.1">
    <property type="nucleotide sequence ID" value="XM_016735489.1"/>
</dbReference>
<evidence type="ECO:0000256" key="8">
    <source>
        <dbReference type="ARBA" id="ARBA00022729"/>
    </source>
</evidence>
<dbReference type="PANTHER" id="PTHR33048">
    <property type="entry name" value="PTH11-LIKE INTEGRAL MEMBRANE PROTEIN (AFU_ORTHOLOGUE AFUA_5G11245)"/>
    <property type="match status" value="1"/>
</dbReference>
<evidence type="ECO:0000259" key="18">
    <source>
        <dbReference type="PROSITE" id="PS52012"/>
    </source>
</evidence>
<dbReference type="PROSITE" id="PS52012">
    <property type="entry name" value="CFEM"/>
    <property type="match status" value="1"/>
</dbReference>
<feature type="domain" description="CFEM" evidence="18">
    <location>
        <begin position="8"/>
        <end position="116"/>
    </location>
</feature>
<evidence type="ECO:0000256" key="15">
    <source>
        <dbReference type="SAM" id="MobiDB-lite"/>
    </source>
</evidence>
<dbReference type="InterPro" id="IPR052337">
    <property type="entry name" value="SAT4-like"/>
</dbReference>
<feature type="transmembrane region" description="Helical" evidence="16">
    <location>
        <begin position="336"/>
        <end position="363"/>
    </location>
</feature>
<keyword evidence="7 16" id="KW-0812">Transmembrane</keyword>
<organism evidence="19 20">
    <name type="scientific">Sporothrix schenckii 1099-18</name>
    <dbReference type="NCBI Taxonomy" id="1397361"/>
    <lineage>
        <taxon>Eukaryota</taxon>
        <taxon>Fungi</taxon>
        <taxon>Dikarya</taxon>
        <taxon>Ascomycota</taxon>
        <taxon>Pezizomycotina</taxon>
        <taxon>Sordariomycetes</taxon>
        <taxon>Sordariomycetidae</taxon>
        <taxon>Ophiostomatales</taxon>
        <taxon>Ophiostomataceae</taxon>
        <taxon>Sporothrix</taxon>
    </lineage>
</organism>
<feature type="transmembrane region" description="Helical" evidence="16">
    <location>
        <begin position="296"/>
        <end position="316"/>
    </location>
</feature>
<feature type="compositionally biased region" description="Low complexity" evidence="15">
    <location>
        <begin position="461"/>
        <end position="495"/>
    </location>
</feature>
<feature type="transmembrane region" description="Helical" evidence="16">
    <location>
        <begin position="262"/>
        <end position="284"/>
    </location>
</feature>
<keyword evidence="10 16" id="KW-0472">Membrane</keyword>
<keyword evidence="5" id="KW-0964">Secreted</keyword>
<evidence type="ECO:0000256" key="5">
    <source>
        <dbReference type="ARBA" id="ARBA00022525"/>
    </source>
</evidence>
<dbReference type="KEGG" id="ssck:SPSK_08903"/>
<feature type="disulfide bond" evidence="14">
    <location>
        <begin position="40"/>
        <end position="71"/>
    </location>
</feature>
<dbReference type="GO" id="GO:0005576">
    <property type="term" value="C:extracellular region"/>
    <property type="evidence" value="ECO:0007669"/>
    <property type="project" value="UniProtKB-SubCell"/>
</dbReference>
<comment type="subcellular location">
    <subcellularLocation>
        <location evidence="2">Membrane</location>
        <topology evidence="2">Lipid-anchor</topology>
        <topology evidence="2">GPI-anchor</topology>
    </subcellularLocation>
    <subcellularLocation>
        <location evidence="1">Membrane</location>
        <topology evidence="1">Multi-pass membrane protein</topology>
    </subcellularLocation>
    <subcellularLocation>
        <location evidence="3">Secreted</location>
    </subcellularLocation>
</comment>
<evidence type="ECO:0000256" key="12">
    <source>
        <dbReference type="ARBA" id="ARBA00023288"/>
    </source>
</evidence>
<reference evidence="19 20" key="2">
    <citation type="journal article" date="2015" name="Eukaryot. Cell">
        <title>Asexual propagation of a virulent clone complex in a human and feline outbreak of sporotrichosis.</title>
        <authorList>
            <person name="Teixeira Mde M."/>
            <person name="Rodrigues A.M."/>
            <person name="Tsui C.K."/>
            <person name="de Almeida L.G."/>
            <person name="Van Diepeningen A.D."/>
            <person name="van den Ende B.G."/>
            <person name="Fernandes G.F."/>
            <person name="Kano R."/>
            <person name="Hamelin R.C."/>
            <person name="Lopes-Bezerra L.M."/>
            <person name="Vasconcelos A.T."/>
            <person name="de Hoog S."/>
            <person name="de Camargo Z.P."/>
            <person name="Felipe M.S."/>
        </authorList>
    </citation>
    <scope>NUCLEOTIDE SEQUENCE [LARGE SCALE GENOMIC DNA]</scope>
    <source>
        <strain evidence="19 20">1099-18</strain>
    </source>
</reference>
<evidence type="ECO:0000313" key="20">
    <source>
        <dbReference type="Proteomes" id="UP000033710"/>
    </source>
</evidence>
<evidence type="ECO:0000256" key="6">
    <source>
        <dbReference type="ARBA" id="ARBA00022622"/>
    </source>
</evidence>
<keyword evidence="8 17" id="KW-0732">Signal</keyword>
<dbReference type="GO" id="GO:0098552">
    <property type="term" value="C:side of membrane"/>
    <property type="evidence" value="ECO:0007669"/>
    <property type="project" value="UniProtKB-KW"/>
</dbReference>
<evidence type="ECO:0000256" key="17">
    <source>
        <dbReference type="SAM" id="SignalP"/>
    </source>
</evidence>
<dbReference type="Pfam" id="PF05730">
    <property type="entry name" value="CFEM"/>
    <property type="match status" value="1"/>
</dbReference>
<comment type="caution">
    <text evidence="14">Lacks conserved residue(s) required for the propagation of feature annotation.</text>
</comment>
<evidence type="ECO:0000256" key="11">
    <source>
        <dbReference type="ARBA" id="ARBA00023157"/>
    </source>
</evidence>
<dbReference type="InterPro" id="IPR049326">
    <property type="entry name" value="Rhodopsin_dom_fungi"/>
</dbReference>
<evidence type="ECO:0000256" key="4">
    <source>
        <dbReference type="ARBA" id="ARBA00010031"/>
    </source>
</evidence>
<proteinExistence type="inferred from homology"/>
<gene>
    <name evidence="19" type="ORF">SPSK_08903</name>
</gene>
<evidence type="ECO:0000256" key="3">
    <source>
        <dbReference type="ARBA" id="ARBA00004613"/>
    </source>
</evidence>
<dbReference type="Proteomes" id="UP000033710">
    <property type="component" value="Unassembled WGS sequence"/>
</dbReference>
<comment type="caution">
    <text evidence="19">The sequence shown here is derived from an EMBL/GenBank/DDBJ whole genome shotgun (WGS) entry which is preliminary data.</text>
</comment>
<reference evidence="19 20" key="1">
    <citation type="journal article" date="2014" name="BMC Genomics">
        <title>Comparative genomics of the major fungal agents of human and animal Sporotrichosis: Sporothrix schenckii and Sporothrix brasiliensis.</title>
        <authorList>
            <person name="Teixeira M.M."/>
            <person name="de Almeida L.G."/>
            <person name="Kubitschek-Barreira P."/>
            <person name="Alves F.L."/>
            <person name="Kioshima E.S."/>
            <person name="Abadio A.K."/>
            <person name="Fernandes L."/>
            <person name="Derengowski L.S."/>
            <person name="Ferreira K.S."/>
            <person name="Souza R.C."/>
            <person name="Ruiz J.C."/>
            <person name="de Andrade N.C."/>
            <person name="Paes H.C."/>
            <person name="Nicola A.M."/>
            <person name="Albuquerque P."/>
            <person name="Gerber A.L."/>
            <person name="Martins V.P."/>
            <person name="Peconick L.D."/>
            <person name="Neto A.V."/>
            <person name="Chaucanez C.B."/>
            <person name="Silva P.A."/>
            <person name="Cunha O.L."/>
            <person name="de Oliveira F.F."/>
            <person name="dos Santos T.C."/>
            <person name="Barros A.L."/>
            <person name="Soares M.A."/>
            <person name="de Oliveira L.M."/>
            <person name="Marini M.M."/>
            <person name="Villalobos-Duno H."/>
            <person name="Cunha M.M."/>
            <person name="de Hoog S."/>
            <person name="da Silveira J.F."/>
            <person name="Henrissat B."/>
            <person name="Nino-Vega G.A."/>
            <person name="Cisalpino P.S."/>
            <person name="Mora-Montes H.M."/>
            <person name="Almeida S.R."/>
            <person name="Stajich J.E."/>
            <person name="Lopes-Bezerra L.M."/>
            <person name="Vasconcelos A.T."/>
            <person name="Felipe M.S."/>
        </authorList>
    </citation>
    <scope>NUCLEOTIDE SEQUENCE [LARGE SCALE GENOMIC DNA]</scope>
    <source>
        <strain evidence="19 20">1099-18</strain>
    </source>
</reference>
<dbReference type="GeneID" id="27670766"/>
<feature type="signal peptide" evidence="17">
    <location>
        <begin position="1"/>
        <end position="23"/>
    </location>
</feature>
<keyword evidence="6" id="KW-0325">Glycoprotein</keyword>
<feature type="region of interest" description="Disordered" evidence="15">
    <location>
        <begin position="524"/>
        <end position="548"/>
    </location>
</feature>
<evidence type="ECO:0000256" key="14">
    <source>
        <dbReference type="PROSITE-ProRule" id="PRU01356"/>
    </source>
</evidence>
<feature type="disulfide bond" evidence="14">
    <location>
        <begin position="50"/>
        <end position="57"/>
    </location>
</feature>
<evidence type="ECO:0000256" key="10">
    <source>
        <dbReference type="ARBA" id="ARBA00023136"/>
    </source>
</evidence>
<keyword evidence="6" id="KW-0336">GPI-anchor</keyword>
<evidence type="ECO:0000313" key="19">
    <source>
        <dbReference type="EMBL" id="KJR84208.1"/>
    </source>
</evidence>
<keyword evidence="12" id="KW-0449">Lipoprotein</keyword>
<feature type="region of interest" description="Disordered" evidence="15">
    <location>
        <begin position="380"/>
        <end position="438"/>
    </location>
</feature>
<evidence type="ECO:0000256" key="16">
    <source>
        <dbReference type="SAM" id="Phobius"/>
    </source>
</evidence>
<feature type="disulfide bond" evidence="14">
    <location>
        <begin position="59"/>
        <end position="92"/>
    </location>
</feature>
<dbReference type="EMBL" id="AXCR01000007">
    <property type="protein sequence ID" value="KJR84208.1"/>
    <property type="molecule type" value="Genomic_DNA"/>
</dbReference>
<feature type="disulfide bond" evidence="14">
    <location>
        <begin position="36"/>
        <end position="76"/>
    </location>
</feature>
<feature type="transmembrane region" description="Helical" evidence="16">
    <location>
        <begin position="180"/>
        <end position="204"/>
    </location>
</feature>
<dbReference type="OrthoDB" id="2496787at2759"/>
<keyword evidence="11 14" id="KW-1015">Disulfide bond</keyword>
<feature type="compositionally biased region" description="Gly residues" evidence="15">
    <location>
        <begin position="396"/>
        <end position="409"/>
    </location>
</feature>
<comment type="similarity">
    <text evidence="4">Belongs to the RBT5 family.</text>
</comment>
<evidence type="ECO:0000256" key="1">
    <source>
        <dbReference type="ARBA" id="ARBA00004141"/>
    </source>
</evidence>
<dbReference type="Pfam" id="PF20684">
    <property type="entry name" value="Fung_rhodopsin"/>
    <property type="match status" value="1"/>
</dbReference>
<feature type="chain" id="PRO_5002455019" evidence="17">
    <location>
        <begin position="24"/>
        <end position="548"/>
    </location>
</feature>
<dbReference type="InterPro" id="IPR008427">
    <property type="entry name" value="Extracellular_membr_CFEM_dom"/>
</dbReference>
<dbReference type="PANTHER" id="PTHR33048:SF143">
    <property type="entry name" value="EXTRACELLULAR MEMBRANE PROTEIN CFEM DOMAIN-CONTAINING PROTEIN-RELATED"/>
    <property type="match status" value="1"/>
</dbReference>
<dbReference type="AlphaFoldDB" id="A0A0F2M3B7"/>
<name>A0A0F2M3B7_SPOSC</name>
<feature type="transmembrane region" description="Helical" evidence="16">
    <location>
        <begin position="101"/>
        <end position="124"/>
    </location>
</feature>
<keyword evidence="9 16" id="KW-1133">Transmembrane helix</keyword>
<comment type="similarity">
    <text evidence="13">Belongs to the SAT4 family.</text>
</comment>
<feature type="transmembrane region" description="Helical" evidence="16">
    <location>
        <begin position="136"/>
        <end position="160"/>
    </location>
</feature>
<dbReference type="VEuPathDB" id="FungiDB:SPSK_08903"/>